<dbReference type="AlphaFoldDB" id="F2IG93"/>
<reference evidence="1 2" key="1">
    <citation type="journal article" date="2011" name="Stand. Genomic Sci.">
        <title>Complete genome sequence of the gliding freshwater bacterium Fluviicola taffensis type strain (RW262).</title>
        <authorList>
            <person name="Woyke T."/>
            <person name="Chertkov O."/>
            <person name="Lapidus A."/>
            <person name="Nolan M."/>
            <person name="Lucas S."/>
            <person name="Del Rio T.G."/>
            <person name="Tice H."/>
            <person name="Cheng J.F."/>
            <person name="Tapia R."/>
            <person name="Han C."/>
            <person name="Goodwin L."/>
            <person name="Pitluck S."/>
            <person name="Liolios K."/>
            <person name="Pagani I."/>
            <person name="Ivanova N."/>
            <person name="Huntemann M."/>
            <person name="Mavromatis K."/>
            <person name="Mikhailova N."/>
            <person name="Pati A."/>
            <person name="Chen A."/>
            <person name="Palaniappan K."/>
            <person name="Land M."/>
            <person name="Hauser L."/>
            <person name="Brambilla E.M."/>
            <person name="Rohde M."/>
            <person name="Mwirichia R."/>
            <person name="Sikorski J."/>
            <person name="Tindall B.J."/>
            <person name="Goker M."/>
            <person name="Bristow J."/>
            <person name="Eisen J.A."/>
            <person name="Markowitz V."/>
            <person name="Hugenholtz P."/>
            <person name="Klenk H.P."/>
            <person name="Kyrpides N.C."/>
        </authorList>
    </citation>
    <scope>NUCLEOTIDE SEQUENCE [LARGE SCALE GENOMIC DNA]</scope>
    <source>
        <strain evidence="2">DSM 16823 / RW262 / RW262</strain>
    </source>
</reference>
<name>F2IG93_FLUTR</name>
<dbReference type="HOGENOM" id="CLU_1616587_0_0_10"/>
<evidence type="ECO:0008006" key="3">
    <source>
        <dbReference type="Google" id="ProtNLM"/>
    </source>
</evidence>
<dbReference type="Proteomes" id="UP000007463">
    <property type="component" value="Chromosome"/>
</dbReference>
<accession>F2IG93</accession>
<dbReference type="RefSeq" id="WP_013688517.1">
    <property type="nucleotide sequence ID" value="NC_015321.1"/>
</dbReference>
<reference evidence="2" key="2">
    <citation type="submission" date="2011-02" db="EMBL/GenBank/DDBJ databases">
        <title>The complete genome of Fluviicola taffensis DSM 16823.</title>
        <authorList>
            <consortium name="US DOE Joint Genome Institute (JGI-PGF)"/>
            <person name="Lucas S."/>
            <person name="Copeland A."/>
            <person name="Lapidus A."/>
            <person name="Bruce D."/>
            <person name="Goodwin L."/>
            <person name="Pitluck S."/>
            <person name="Kyrpides N."/>
            <person name="Mavromatis K."/>
            <person name="Ivanova N."/>
            <person name="Mikhailova N."/>
            <person name="Pagani I."/>
            <person name="Chertkov O."/>
            <person name="Detter J.C."/>
            <person name="Han C."/>
            <person name="Tapia R."/>
            <person name="Land M."/>
            <person name="Hauser L."/>
            <person name="Markowitz V."/>
            <person name="Cheng J.-F."/>
            <person name="Hugenholtz P."/>
            <person name="Woyke T."/>
            <person name="Wu D."/>
            <person name="Tindall B."/>
            <person name="Pomrenke H.G."/>
            <person name="Brambilla E."/>
            <person name="Klenk H.-P."/>
            <person name="Eisen J.A."/>
        </authorList>
    </citation>
    <scope>NUCLEOTIDE SEQUENCE [LARGE SCALE GENOMIC DNA]</scope>
    <source>
        <strain evidence="2">DSM 16823 / RW262 / RW262</strain>
    </source>
</reference>
<proteinExistence type="predicted"/>
<dbReference type="KEGG" id="fte:Fluta_3792"/>
<evidence type="ECO:0000313" key="2">
    <source>
        <dbReference type="Proteomes" id="UP000007463"/>
    </source>
</evidence>
<sequence>MNNVIDIITEYANAYEKLENFQKNNNEIIPIGDQKTGVIGEFLGAYILKTIYPKAIIELSKNHSQKGFDISINDNKNLHYFQIKTISDYSETGISSKVHLHFKHKTITQKLNGLLIIFLKKNLLEGKYILLNEEEIEEFDGKRLNRNKLINNPKTKQFKYGENL</sequence>
<dbReference type="STRING" id="755732.Fluta_3792"/>
<organism evidence="1 2">
    <name type="scientific">Fluviicola taffensis (strain DSM 16823 / NCIMB 13979 / RW262)</name>
    <dbReference type="NCBI Taxonomy" id="755732"/>
    <lineage>
        <taxon>Bacteria</taxon>
        <taxon>Pseudomonadati</taxon>
        <taxon>Bacteroidota</taxon>
        <taxon>Flavobacteriia</taxon>
        <taxon>Flavobacteriales</taxon>
        <taxon>Crocinitomicaceae</taxon>
        <taxon>Fluviicola</taxon>
    </lineage>
</organism>
<keyword evidence="2" id="KW-1185">Reference proteome</keyword>
<gene>
    <name evidence="1" type="ordered locus">Fluta_3792</name>
</gene>
<evidence type="ECO:0000313" key="1">
    <source>
        <dbReference type="EMBL" id="AEA45759.1"/>
    </source>
</evidence>
<dbReference type="OrthoDB" id="9977187at2"/>
<dbReference type="EMBL" id="CP002542">
    <property type="protein sequence ID" value="AEA45759.1"/>
    <property type="molecule type" value="Genomic_DNA"/>
</dbReference>
<protein>
    <recommendedName>
        <fullName evidence="3">DUF4365 domain-containing protein</fullName>
    </recommendedName>
</protein>